<evidence type="ECO:0000256" key="5">
    <source>
        <dbReference type="ARBA" id="ARBA00022989"/>
    </source>
</evidence>
<evidence type="ECO:0000256" key="1">
    <source>
        <dbReference type="ARBA" id="ARBA00004141"/>
    </source>
</evidence>
<dbReference type="Pfam" id="PF13632">
    <property type="entry name" value="Glyco_trans_2_3"/>
    <property type="match status" value="1"/>
</dbReference>
<feature type="transmembrane region" description="Helical" evidence="8">
    <location>
        <begin position="195"/>
        <end position="213"/>
    </location>
</feature>
<dbReference type="Gene3D" id="3.90.550.10">
    <property type="entry name" value="Spore Coat Polysaccharide Biosynthesis Protein SpsA, Chain A"/>
    <property type="match status" value="1"/>
</dbReference>
<keyword evidence="5 8" id="KW-1133">Transmembrane helix</keyword>
<feature type="transmembrane region" description="Helical" evidence="8">
    <location>
        <begin position="586"/>
        <end position="605"/>
    </location>
</feature>
<dbReference type="SUPFAM" id="SSF53448">
    <property type="entry name" value="Nucleotide-diphospho-sugar transferases"/>
    <property type="match status" value="1"/>
</dbReference>
<keyword evidence="3 11" id="KW-0808">Transferase</keyword>
<evidence type="ECO:0000259" key="9">
    <source>
        <dbReference type="Pfam" id="PF05157"/>
    </source>
</evidence>
<comment type="subcellular location">
    <subcellularLocation>
        <location evidence="1">Membrane</location>
        <topology evidence="1">Multi-pass membrane protein</topology>
    </subcellularLocation>
</comment>
<dbReference type="KEGG" id="pcon:B0A89_13910"/>
<organism evidence="11 12">
    <name type="scientific">Paracoccus contaminans</name>
    <dbReference type="NCBI Taxonomy" id="1945662"/>
    <lineage>
        <taxon>Bacteria</taxon>
        <taxon>Pseudomonadati</taxon>
        <taxon>Pseudomonadota</taxon>
        <taxon>Alphaproteobacteria</taxon>
        <taxon>Rhodobacterales</taxon>
        <taxon>Paracoccaceae</taxon>
        <taxon>Paracoccus</taxon>
    </lineage>
</organism>
<name>A0A1W6D0C7_9RHOB</name>
<dbReference type="InterPro" id="IPR001173">
    <property type="entry name" value="Glyco_trans_2-like"/>
</dbReference>
<evidence type="ECO:0000313" key="12">
    <source>
        <dbReference type="Proteomes" id="UP000193017"/>
    </source>
</evidence>
<feature type="compositionally biased region" description="Low complexity" evidence="7">
    <location>
        <begin position="1"/>
        <end position="19"/>
    </location>
</feature>
<dbReference type="EMBL" id="CP020612">
    <property type="protein sequence ID" value="ARJ70560.1"/>
    <property type="molecule type" value="Genomic_DNA"/>
</dbReference>
<dbReference type="PANTHER" id="PTHR43867">
    <property type="entry name" value="CELLULOSE SYNTHASE CATALYTIC SUBUNIT A [UDP-FORMING]"/>
    <property type="match status" value="1"/>
</dbReference>
<dbReference type="STRING" id="1945662.B0A89_13910"/>
<evidence type="ECO:0000256" key="8">
    <source>
        <dbReference type="SAM" id="Phobius"/>
    </source>
</evidence>
<dbReference type="PANTHER" id="PTHR43867:SF2">
    <property type="entry name" value="CELLULOSE SYNTHASE CATALYTIC SUBUNIT A [UDP-FORMING]"/>
    <property type="match status" value="1"/>
</dbReference>
<dbReference type="SUPFAM" id="SSF160246">
    <property type="entry name" value="EspE N-terminal domain-like"/>
    <property type="match status" value="1"/>
</dbReference>
<dbReference type="Pfam" id="PF05157">
    <property type="entry name" value="MshEN"/>
    <property type="match status" value="1"/>
</dbReference>
<sequence>MQAVPGAAAPFRPRPAQGGDRAAPPRADGRDHRALGQILLDDGAVDPGNLLKALMLHRRQTARLGEILLAHGWVSEAALGRALSQQWRTSLIDLAAVPPDTRLIDQAGAEWCLSHRLVPWRRTGGVAFVAAARPDEFEALRPQLEARLGPVRMLLCGETDCTRALLATRGTALIRRAETCVAPDMSCRTRNELRLGAILLALMAVLAIGLWLAPVAVLAALSALTVGTLAATTALKALAFRATLRLPPAARPGSSRKDGELPVISVMVPMFREENIADRLVGRLARLDYPRELTDILLVVEETDQVTRNALSGARLPFWMRIVTVPDGPIRTKPRALNYALNFCRGPIIGVWDAEDRPEADQLHKIARHFDHAGPEVACVQGALDFYNPRTNWLARCFTLEYSAWFRGVLPGLARMGLVVPLGGTTFFIRRSALDHAGGWDSWNVTEDADLGIRLARLGYRTEIVDTTTHEEANCRTVPWIKQRSRWLKGFAMTWGVHMRDPRRLWREIGPARTIGFHLQMFATVQQFLLAPVLWSFWLLTLGIGHPLGAMMDGPAGMAVIGLFLGSEALNLSIACWSVRRTHRPLMPWAPMLPLYFALACLAAWKAAYEIVVKPFYWDKTVHGVFDQTADEIAEPQAPAAAMIPVLAVAGGHEAEAVQRGLRAPDGGLIVSLPGTAAGYGTAPAAMQVPFAGRIG</sequence>
<evidence type="ECO:0000313" key="11">
    <source>
        <dbReference type="EMBL" id="ARJ70560.1"/>
    </source>
</evidence>
<keyword evidence="4 8" id="KW-0812">Transmembrane</keyword>
<reference evidence="11 12" key="1">
    <citation type="submission" date="2017-03" db="EMBL/GenBank/DDBJ databases">
        <title>Genome sequence of Paracoccus contaminans isolated from a water microcosm.</title>
        <authorList>
            <person name="Aurass P."/>
            <person name="Karste S."/>
            <person name="Trost E."/>
            <person name="Glaeser S.P."/>
            <person name="Kaempfer P."/>
            <person name="Flieger A."/>
        </authorList>
    </citation>
    <scope>NUCLEOTIDE SEQUENCE [LARGE SCALE GENOMIC DNA]</scope>
    <source>
        <strain evidence="12">RKI 16-01929T\LMG 29738T\CCM 8701T\CIP 111112T</strain>
    </source>
</reference>
<evidence type="ECO:0000256" key="6">
    <source>
        <dbReference type="ARBA" id="ARBA00023136"/>
    </source>
</evidence>
<dbReference type="AlphaFoldDB" id="A0A1W6D0C7"/>
<dbReference type="GO" id="GO:0016757">
    <property type="term" value="F:glycosyltransferase activity"/>
    <property type="evidence" value="ECO:0007669"/>
    <property type="project" value="UniProtKB-KW"/>
</dbReference>
<dbReference type="OrthoDB" id="7431422at2"/>
<evidence type="ECO:0000256" key="3">
    <source>
        <dbReference type="ARBA" id="ARBA00022679"/>
    </source>
</evidence>
<feature type="domain" description="Type II secretion system protein GspE N-terminal" evidence="9">
    <location>
        <begin position="89"/>
        <end position="165"/>
    </location>
</feature>
<protein>
    <submittedName>
        <fullName evidence="11">Glycosyl transferase</fullName>
    </submittedName>
</protein>
<dbReference type="InterPro" id="IPR007831">
    <property type="entry name" value="T2SS_GspE_N"/>
</dbReference>
<feature type="transmembrane region" description="Helical" evidence="8">
    <location>
        <begin position="556"/>
        <end position="579"/>
    </location>
</feature>
<feature type="transmembrane region" description="Helical" evidence="8">
    <location>
        <begin position="219"/>
        <end position="239"/>
    </location>
</feature>
<feature type="transmembrane region" description="Helical" evidence="8">
    <location>
        <begin position="528"/>
        <end position="550"/>
    </location>
</feature>
<keyword evidence="6 8" id="KW-0472">Membrane</keyword>
<keyword evidence="2" id="KW-0328">Glycosyltransferase</keyword>
<evidence type="ECO:0000256" key="7">
    <source>
        <dbReference type="SAM" id="MobiDB-lite"/>
    </source>
</evidence>
<accession>A0A1W6D0C7</accession>
<feature type="region of interest" description="Disordered" evidence="7">
    <location>
        <begin position="1"/>
        <end position="29"/>
    </location>
</feature>
<proteinExistence type="predicted"/>
<dbReference type="GO" id="GO:0016020">
    <property type="term" value="C:membrane"/>
    <property type="evidence" value="ECO:0007669"/>
    <property type="project" value="UniProtKB-SubCell"/>
</dbReference>
<keyword evidence="12" id="KW-1185">Reference proteome</keyword>
<dbReference type="InterPro" id="IPR029044">
    <property type="entry name" value="Nucleotide-diphossugar_trans"/>
</dbReference>
<evidence type="ECO:0000256" key="4">
    <source>
        <dbReference type="ARBA" id="ARBA00022692"/>
    </source>
</evidence>
<evidence type="ECO:0000259" key="10">
    <source>
        <dbReference type="Pfam" id="PF13632"/>
    </source>
</evidence>
<gene>
    <name evidence="11" type="ORF">B0A89_13910</name>
</gene>
<dbReference type="InterPro" id="IPR050321">
    <property type="entry name" value="Glycosyltr_2/OpgH_subfam"/>
</dbReference>
<dbReference type="Proteomes" id="UP000193017">
    <property type="component" value="Chromosome"/>
</dbReference>
<feature type="domain" description="Glycosyltransferase 2-like" evidence="10">
    <location>
        <begin position="349"/>
        <end position="542"/>
    </location>
</feature>
<evidence type="ECO:0000256" key="2">
    <source>
        <dbReference type="ARBA" id="ARBA00022676"/>
    </source>
</evidence>
<dbReference type="InterPro" id="IPR037257">
    <property type="entry name" value="T2SS_E_N_sf"/>
</dbReference>